<sequence>MESAILPIAEGKAIEAFVVDTTRGAKSTLYQGVAFWLNGRLVGTPSWVVGNAVVLDGRGRFAKRYTIVVQCGAEWIGDVAPDWTRFKSTDAVRAMNVAVADYAAKIFAKLSDEFVDDSSQDALVRNRESFRELSTLARIEVASFTQELVKRNPGINTETLAIAVDVVINLEKSRSGAALLEKLTKLSESDIDGLDRLLGQWTVRDALPMVDDCFDVHGNMLGTSNMDDMWNSSSSNVFAASNDFVGDNSIFFADDTGI</sequence>
<dbReference type="EMBL" id="WWCP01000055">
    <property type="protein sequence ID" value="MYM85246.1"/>
    <property type="molecule type" value="Genomic_DNA"/>
</dbReference>
<organism evidence="1 2">
    <name type="scientific">Duganella lactea</name>
    <dbReference type="NCBI Taxonomy" id="2692173"/>
    <lineage>
        <taxon>Bacteria</taxon>
        <taxon>Pseudomonadati</taxon>
        <taxon>Pseudomonadota</taxon>
        <taxon>Betaproteobacteria</taxon>
        <taxon>Burkholderiales</taxon>
        <taxon>Oxalobacteraceae</taxon>
        <taxon>Telluria group</taxon>
        <taxon>Duganella</taxon>
    </lineage>
</organism>
<comment type="caution">
    <text evidence="1">The sequence shown here is derived from an EMBL/GenBank/DDBJ whole genome shotgun (WGS) entry which is preliminary data.</text>
</comment>
<reference evidence="1 2" key="1">
    <citation type="submission" date="2019-12" db="EMBL/GenBank/DDBJ databases">
        <title>Novel species isolated from a subtropical stream in China.</title>
        <authorList>
            <person name="Lu H."/>
        </authorList>
    </citation>
    <scope>NUCLEOTIDE SEQUENCE [LARGE SCALE GENOMIC DNA]</scope>
    <source>
        <strain evidence="1 2">FT50W</strain>
    </source>
</reference>
<name>A0A6L8MT83_9BURK</name>
<dbReference type="Proteomes" id="UP000474565">
    <property type="component" value="Unassembled WGS sequence"/>
</dbReference>
<gene>
    <name evidence="1" type="ORF">GTP44_25320</name>
</gene>
<protein>
    <submittedName>
        <fullName evidence="1">Uncharacterized protein</fullName>
    </submittedName>
</protein>
<dbReference type="AlphaFoldDB" id="A0A6L8MT83"/>
<evidence type="ECO:0000313" key="1">
    <source>
        <dbReference type="EMBL" id="MYM85246.1"/>
    </source>
</evidence>
<evidence type="ECO:0000313" key="2">
    <source>
        <dbReference type="Proteomes" id="UP000474565"/>
    </source>
</evidence>
<accession>A0A6L8MT83</accession>
<proteinExistence type="predicted"/>
<dbReference type="RefSeq" id="WP_161021576.1">
    <property type="nucleotide sequence ID" value="NZ_WWCP01000055.1"/>
</dbReference>